<evidence type="ECO:0000313" key="2">
    <source>
        <dbReference type="EMBL" id="CAH1399668.1"/>
    </source>
</evidence>
<organism evidence="2 3">
    <name type="scientific">Nezara viridula</name>
    <name type="common">Southern green stink bug</name>
    <name type="synonym">Cimex viridulus</name>
    <dbReference type="NCBI Taxonomy" id="85310"/>
    <lineage>
        <taxon>Eukaryota</taxon>
        <taxon>Metazoa</taxon>
        <taxon>Ecdysozoa</taxon>
        <taxon>Arthropoda</taxon>
        <taxon>Hexapoda</taxon>
        <taxon>Insecta</taxon>
        <taxon>Pterygota</taxon>
        <taxon>Neoptera</taxon>
        <taxon>Paraneoptera</taxon>
        <taxon>Hemiptera</taxon>
        <taxon>Heteroptera</taxon>
        <taxon>Panheteroptera</taxon>
        <taxon>Pentatomomorpha</taxon>
        <taxon>Pentatomoidea</taxon>
        <taxon>Pentatomidae</taxon>
        <taxon>Pentatominae</taxon>
        <taxon>Nezara</taxon>
    </lineage>
</organism>
<accession>A0A9P0MK81</accession>
<keyword evidence="3" id="KW-1185">Reference proteome</keyword>
<protein>
    <submittedName>
        <fullName evidence="2">Uncharacterized protein</fullName>
    </submittedName>
</protein>
<evidence type="ECO:0000256" key="1">
    <source>
        <dbReference type="SAM" id="MobiDB-lite"/>
    </source>
</evidence>
<dbReference type="Proteomes" id="UP001152798">
    <property type="component" value="Chromosome 4"/>
</dbReference>
<name>A0A9P0MK81_NEZVI</name>
<feature type="region of interest" description="Disordered" evidence="1">
    <location>
        <begin position="102"/>
        <end position="124"/>
    </location>
</feature>
<evidence type="ECO:0000313" key="3">
    <source>
        <dbReference type="Proteomes" id="UP001152798"/>
    </source>
</evidence>
<dbReference type="OrthoDB" id="8021837at2759"/>
<reference evidence="2" key="1">
    <citation type="submission" date="2022-01" db="EMBL/GenBank/DDBJ databases">
        <authorList>
            <person name="King R."/>
        </authorList>
    </citation>
    <scope>NUCLEOTIDE SEQUENCE</scope>
</reference>
<proteinExistence type="predicted"/>
<gene>
    <name evidence="2" type="ORF">NEZAVI_LOCUS9073</name>
</gene>
<dbReference type="AlphaFoldDB" id="A0A9P0MK81"/>
<sequence>MSEIVSLDLMTVISFTWPKKVQLKLEVLEPEDYLQFRALNLNKLRAVSRLIVASKDFMKIYLKDATLTIKSSESRTKEIREGADSGGDGFGVKMTRGAEDVLGLPTPTRYSDHGLPNTSGHPSDLAEYPLTHYRRRLQHFRIFLSYNELESEIR</sequence>
<dbReference type="EMBL" id="OV725080">
    <property type="protein sequence ID" value="CAH1399668.1"/>
    <property type="molecule type" value="Genomic_DNA"/>
</dbReference>